<sequence>QCVDISSLLQNVLPEYYNSKHFRSYYSQSITAKHLLAVVHLQTLSCSVRNIFSHKLQHSLMKTLKKRESGNASPSGQCHLSLKHLQRQ</sequence>
<evidence type="ECO:0000313" key="3">
    <source>
        <dbReference type="Proteomes" id="UP000314980"/>
    </source>
</evidence>
<reference evidence="3" key="1">
    <citation type="submission" date="2015-09" db="EMBL/GenBank/DDBJ databases">
        <authorList>
            <person name="Sai Rama Sridatta P."/>
        </authorList>
    </citation>
    <scope>NUCLEOTIDE SEQUENCE [LARGE SCALE GENOMIC DNA]</scope>
</reference>
<dbReference type="Ensembl" id="ENSLCAT00010037516.1">
    <property type="protein sequence ID" value="ENSLCAP00010036655.1"/>
    <property type="gene ID" value="ENSLCAG00010017169.1"/>
</dbReference>
<evidence type="ECO:0000313" key="2">
    <source>
        <dbReference type="Ensembl" id="ENSLCAP00010036655.1"/>
    </source>
</evidence>
<proteinExistence type="predicted"/>
<organism evidence="2 3">
    <name type="scientific">Lates calcarifer</name>
    <name type="common">Barramundi</name>
    <name type="synonym">Holocentrus calcarifer</name>
    <dbReference type="NCBI Taxonomy" id="8187"/>
    <lineage>
        <taxon>Eukaryota</taxon>
        <taxon>Metazoa</taxon>
        <taxon>Chordata</taxon>
        <taxon>Craniata</taxon>
        <taxon>Vertebrata</taxon>
        <taxon>Euteleostomi</taxon>
        <taxon>Actinopterygii</taxon>
        <taxon>Neopterygii</taxon>
        <taxon>Teleostei</taxon>
        <taxon>Neoteleostei</taxon>
        <taxon>Acanthomorphata</taxon>
        <taxon>Carangaria</taxon>
        <taxon>Carangaria incertae sedis</taxon>
        <taxon>Centropomidae</taxon>
        <taxon>Lates</taxon>
    </lineage>
</organism>
<evidence type="ECO:0000256" key="1">
    <source>
        <dbReference type="SAM" id="MobiDB-lite"/>
    </source>
</evidence>
<protein>
    <submittedName>
        <fullName evidence="2">Uncharacterized protein</fullName>
    </submittedName>
</protein>
<name>A0A4W6EHK1_LATCA</name>
<keyword evidence="3" id="KW-1185">Reference proteome</keyword>
<reference evidence="2" key="2">
    <citation type="submission" date="2025-08" db="UniProtKB">
        <authorList>
            <consortium name="Ensembl"/>
        </authorList>
    </citation>
    <scope>IDENTIFICATION</scope>
</reference>
<reference evidence="2" key="3">
    <citation type="submission" date="2025-09" db="UniProtKB">
        <authorList>
            <consortium name="Ensembl"/>
        </authorList>
    </citation>
    <scope>IDENTIFICATION</scope>
</reference>
<dbReference type="Proteomes" id="UP000314980">
    <property type="component" value="Unassembled WGS sequence"/>
</dbReference>
<feature type="region of interest" description="Disordered" evidence="1">
    <location>
        <begin position="65"/>
        <end position="88"/>
    </location>
</feature>
<accession>A0A4W6EHK1</accession>
<dbReference type="InParanoid" id="A0A4W6EHK1"/>
<dbReference type="AlphaFoldDB" id="A0A4W6EHK1"/>